<reference evidence="1" key="1">
    <citation type="submission" date="2020-05" db="EMBL/GenBank/DDBJ databases">
        <title>WGS assembly of Corymbia citriodora subspecies variegata.</title>
        <authorList>
            <person name="Barry K."/>
            <person name="Hundley H."/>
            <person name="Shu S."/>
            <person name="Jenkins J."/>
            <person name="Grimwood J."/>
            <person name="Baten A."/>
        </authorList>
    </citation>
    <scope>NUCLEOTIDE SEQUENCE</scope>
    <source>
        <strain evidence="1">CV2-018</strain>
    </source>
</reference>
<dbReference type="EMBL" id="MU089535">
    <property type="protein sequence ID" value="KAF7851541.1"/>
    <property type="molecule type" value="Genomic_DNA"/>
</dbReference>
<protein>
    <submittedName>
        <fullName evidence="1">Uncharacterized protein</fullName>
    </submittedName>
</protein>
<dbReference type="OrthoDB" id="1686149at2759"/>
<proteinExistence type="predicted"/>
<evidence type="ECO:0000313" key="1">
    <source>
        <dbReference type="EMBL" id="KAF7851541.1"/>
    </source>
</evidence>
<gene>
    <name evidence="1" type="ORF">BT93_L3722</name>
</gene>
<keyword evidence="2" id="KW-1185">Reference proteome</keyword>
<dbReference type="AlphaFoldDB" id="A0A8T0CVD3"/>
<dbReference type="Proteomes" id="UP000806378">
    <property type="component" value="Unassembled WGS sequence"/>
</dbReference>
<accession>A0A8T0CVD3</accession>
<organism evidence="1 2">
    <name type="scientific">Corymbia citriodora subsp. variegata</name>
    <dbReference type="NCBI Taxonomy" id="360336"/>
    <lineage>
        <taxon>Eukaryota</taxon>
        <taxon>Viridiplantae</taxon>
        <taxon>Streptophyta</taxon>
        <taxon>Embryophyta</taxon>
        <taxon>Tracheophyta</taxon>
        <taxon>Spermatophyta</taxon>
        <taxon>Magnoliopsida</taxon>
        <taxon>eudicotyledons</taxon>
        <taxon>Gunneridae</taxon>
        <taxon>Pentapetalae</taxon>
        <taxon>rosids</taxon>
        <taxon>malvids</taxon>
        <taxon>Myrtales</taxon>
        <taxon>Myrtaceae</taxon>
        <taxon>Myrtoideae</taxon>
        <taxon>Eucalypteae</taxon>
        <taxon>Corymbia</taxon>
    </lineage>
</organism>
<sequence length="87" mass="10103">MASHDKHLIARSLDEVWVISQGKVAPFNGNFQNYRKVFQFLLYQVNLVIAINREWLNYIEKAKKDKERITADVSDGLRVTPALVCHM</sequence>
<evidence type="ECO:0000313" key="2">
    <source>
        <dbReference type="Proteomes" id="UP000806378"/>
    </source>
</evidence>
<dbReference type="Gramene" id="rna-gnl|WGS:JABURB|Cocit.L3722.1">
    <property type="protein sequence ID" value="cds-KAF7851541.1"/>
    <property type="gene ID" value="gene-BT93_L3722"/>
</dbReference>
<name>A0A8T0CVD3_CORYI</name>
<comment type="caution">
    <text evidence="1">The sequence shown here is derived from an EMBL/GenBank/DDBJ whole genome shotgun (WGS) entry which is preliminary data.</text>
</comment>